<reference evidence="1" key="1">
    <citation type="journal article" date="2014" name="Front. Microbiol.">
        <title>High frequency of phylogenetically diverse reductive dehalogenase-homologous genes in deep subseafloor sedimentary metagenomes.</title>
        <authorList>
            <person name="Kawai M."/>
            <person name="Futagami T."/>
            <person name="Toyoda A."/>
            <person name="Takaki Y."/>
            <person name="Nishi S."/>
            <person name="Hori S."/>
            <person name="Arai W."/>
            <person name="Tsubouchi T."/>
            <person name="Morono Y."/>
            <person name="Uchiyama I."/>
            <person name="Ito T."/>
            <person name="Fujiyama A."/>
            <person name="Inagaki F."/>
            <person name="Takami H."/>
        </authorList>
    </citation>
    <scope>NUCLEOTIDE SEQUENCE</scope>
    <source>
        <strain evidence="1">Expedition CK06-06</strain>
    </source>
</reference>
<comment type="caution">
    <text evidence="1">The sequence shown here is derived from an EMBL/GenBank/DDBJ whole genome shotgun (WGS) entry which is preliminary data.</text>
</comment>
<proteinExistence type="predicted"/>
<dbReference type="EMBL" id="BARS01015733">
    <property type="protein sequence ID" value="GAF93751.1"/>
    <property type="molecule type" value="Genomic_DNA"/>
</dbReference>
<sequence length="131" mass="14282">SSEFARATGAGRGASWVIHNGKLDKTPEAIRPGLLPIAGRTLTVMMDGQMASSLMRSYAVAVIHGYDWHGTHVPADFDVGSNALAFDQAEMKRLFEAGRKMGRTPESWRQRPPTSSEVAPWLIDAVGAFRK</sequence>
<evidence type="ECO:0000313" key="1">
    <source>
        <dbReference type="EMBL" id="GAF93751.1"/>
    </source>
</evidence>
<feature type="non-terminal residue" evidence="1">
    <location>
        <position position="1"/>
    </location>
</feature>
<gene>
    <name evidence="1" type="ORF">S01H1_25985</name>
</gene>
<name>X0U316_9ZZZZ</name>
<dbReference type="AlphaFoldDB" id="X0U316"/>
<organism evidence="1">
    <name type="scientific">marine sediment metagenome</name>
    <dbReference type="NCBI Taxonomy" id="412755"/>
    <lineage>
        <taxon>unclassified sequences</taxon>
        <taxon>metagenomes</taxon>
        <taxon>ecological metagenomes</taxon>
    </lineage>
</organism>
<protein>
    <submittedName>
        <fullName evidence="1">Uncharacterized protein</fullName>
    </submittedName>
</protein>
<accession>X0U316</accession>